<protein>
    <submittedName>
        <fullName evidence="2">Corrinoid ABC transporter substrate-binding protein</fullName>
    </submittedName>
</protein>
<evidence type="ECO:0000313" key="2">
    <source>
        <dbReference type="EMBL" id="WPL18050.1"/>
    </source>
</evidence>
<sequence>MLGIFLLGAETVAAGQGAPALPSLVSTNLCADLLVLRLAAPEQILALSRQSQALEQTELAARAGAYPSHRGSIEELLALKPDLVLAYAGWGGRRHGELLARQGIEIIEMPYPGSWEDALATARDLGARIGRAASARQVSRAAAARMRALAASMPPWLALYLRPNGGTAGAGTYVDDLLRLLGLRNLAREQGIRGWSPFPLEQLVMSPPGLILLGYFNHDQPLQASGLARHPLLRRILADTGSIGLPANGWGCGGLELLKAAEVMAAAMPPRHPTVSADE</sequence>
<dbReference type="PROSITE" id="PS50983">
    <property type="entry name" value="FE_B12_PBP"/>
    <property type="match status" value="1"/>
</dbReference>
<dbReference type="Pfam" id="PF01497">
    <property type="entry name" value="Peripla_BP_2"/>
    <property type="match status" value="1"/>
</dbReference>
<evidence type="ECO:0000313" key="3">
    <source>
        <dbReference type="Proteomes" id="UP001432180"/>
    </source>
</evidence>
<accession>A0ABZ0SAK3</accession>
<dbReference type="Gene3D" id="3.40.50.1980">
    <property type="entry name" value="Nitrogenase molybdenum iron protein domain"/>
    <property type="match status" value="2"/>
</dbReference>
<reference evidence="2 3" key="1">
    <citation type="journal article" date="2023" name="Microorganisms">
        <title>Thiorhodovibrio frisius and Trv. litoralis spp. nov., Two Novel Members from a Clade of Fastidious Purple Sulfur Bacteria That Exhibit Unique Red-Shifted Light-Harvesting Capabilities.</title>
        <authorList>
            <person name="Methner A."/>
            <person name="Kuzyk S.B."/>
            <person name="Petersen J."/>
            <person name="Bauer S."/>
            <person name="Brinkmann H."/>
            <person name="Sichau K."/>
            <person name="Wanner G."/>
            <person name="Wolf J."/>
            <person name="Neumann-Schaal M."/>
            <person name="Henke P."/>
            <person name="Tank M."/>
            <person name="Sproer C."/>
            <person name="Bunk B."/>
            <person name="Overmann J."/>
        </authorList>
    </citation>
    <scope>NUCLEOTIDE SEQUENCE [LARGE SCALE GENOMIC DNA]</scope>
    <source>
        <strain evidence="2 3">DSM 6702</strain>
    </source>
</reference>
<feature type="domain" description="Fe/B12 periplasmic-binding" evidence="1">
    <location>
        <begin position="23"/>
        <end position="272"/>
    </location>
</feature>
<dbReference type="PANTHER" id="PTHR30535">
    <property type="entry name" value="VITAMIN B12-BINDING PROTEIN"/>
    <property type="match status" value="1"/>
</dbReference>
<name>A0ABZ0SAK3_9GAMM</name>
<dbReference type="RefSeq" id="WP_328983843.1">
    <property type="nucleotide sequence ID" value="NZ_CP121472.1"/>
</dbReference>
<dbReference type="SUPFAM" id="SSF53807">
    <property type="entry name" value="Helical backbone' metal receptor"/>
    <property type="match status" value="1"/>
</dbReference>
<dbReference type="InterPro" id="IPR002491">
    <property type="entry name" value="ABC_transptr_periplasmic_BD"/>
</dbReference>
<dbReference type="Proteomes" id="UP001432180">
    <property type="component" value="Chromosome"/>
</dbReference>
<dbReference type="PANTHER" id="PTHR30535:SF34">
    <property type="entry name" value="MOLYBDATE-BINDING PROTEIN MOLA"/>
    <property type="match status" value="1"/>
</dbReference>
<dbReference type="CDD" id="cd00636">
    <property type="entry name" value="TroA-like"/>
    <property type="match status" value="1"/>
</dbReference>
<dbReference type="InterPro" id="IPR050902">
    <property type="entry name" value="ABC_Transporter_SBP"/>
</dbReference>
<gene>
    <name evidence="2" type="ORF">Thiowin_03101</name>
</gene>
<keyword evidence="3" id="KW-1185">Reference proteome</keyword>
<proteinExistence type="predicted"/>
<dbReference type="EMBL" id="CP121472">
    <property type="protein sequence ID" value="WPL18050.1"/>
    <property type="molecule type" value="Genomic_DNA"/>
</dbReference>
<organism evidence="2 3">
    <name type="scientific">Thiorhodovibrio winogradskyi</name>
    <dbReference type="NCBI Taxonomy" id="77007"/>
    <lineage>
        <taxon>Bacteria</taxon>
        <taxon>Pseudomonadati</taxon>
        <taxon>Pseudomonadota</taxon>
        <taxon>Gammaproteobacteria</taxon>
        <taxon>Chromatiales</taxon>
        <taxon>Chromatiaceae</taxon>
        <taxon>Thiorhodovibrio</taxon>
    </lineage>
</organism>
<evidence type="ECO:0000259" key="1">
    <source>
        <dbReference type="PROSITE" id="PS50983"/>
    </source>
</evidence>